<evidence type="ECO:0000256" key="3">
    <source>
        <dbReference type="ARBA" id="ARBA00022603"/>
    </source>
</evidence>
<dbReference type="UniPathway" id="UPA00148"/>
<keyword evidence="5" id="KW-0949">S-adenosyl-L-methionine</keyword>
<evidence type="ECO:0000256" key="4">
    <source>
        <dbReference type="ARBA" id="ARBA00022679"/>
    </source>
</evidence>
<dbReference type="AlphaFoldDB" id="A0A1V1P304"/>
<dbReference type="EMBL" id="ATBP01000699">
    <property type="protein sequence ID" value="ETR69237.1"/>
    <property type="molecule type" value="Genomic_DNA"/>
</dbReference>
<dbReference type="InterPro" id="IPR050714">
    <property type="entry name" value="Cobalamin_biosynth_MTase"/>
</dbReference>
<gene>
    <name evidence="7" type="ORF">OMM_09778</name>
</gene>
<evidence type="ECO:0000313" key="8">
    <source>
        <dbReference type="Proteomes" id="UP000189670"/>
    </source>
</evidence>
<evidence type="ECO:0000313" key="7">
    <source>
        <dbReference type="EMBL" id="ETR69237.1"/>
    </source>
</evidence>
<dbReference type="PANTHER" id="PTHR43182">
    <property type="entry name" value="COBALT-PRECORRIN-6B C(15)-METHYLTRANSFERASE (DECARBOXYLATING)"/>
    <property type="match status" value="1"/>
</dbReference>
<dbReference type="Proteomes" id="UP000189670">
    <property type="component" value="Unassembled WGS sequence"/>
</dbReference>
<keyword evidence="3" id="KW-0489">Methyltransferase</keyword>
<dbReference type="PANTHER" id="PTHR43182:SF1">
    <property type="entry name" value="COBALT-PRECORRIN-7 C(5)-METHYLTRANSFERASE"/>
    <property type="match status" value="1"/>
</dbReference>
<evidence type="ECO:0000256" key="5">
    <source>
        <dbReference type="ARBA" id="ARBA00022691"/>
    </source>
</evidence>
<dbReference type="InterPro" id="IPR035996">
    <property type="entry name" value="4pyrrol_Methylase_sf"/>
</dbReference>
<dbReference type="Pfam" id="PF00590">
    <property type="entry name" value="TP_methylase"/>
    <property type="match status" value="1"/>
</dbReference>
<accession>A0A1V1P304</accession>
<evidence type="ECO:0000256" key="2">
    <source>
        <dbReference type="ARBA" id="ARBA00022573"/>
    </source>
</evidence>
<evidence type="ECO:0000256" key="1">
    <source>
        <dbReference type="ARBA" id="ARBA00004953"/>
    </source>
</evidence>
<dbReference type="InterPro" id="IPR012818">
    <property type="entry name" value="CbiE"/>
</dbReference>
<comment type="caution">
    <text evidence="7">The sequence shown here is derived from an EMBL/GenBank/DDBJ whole genome shotgun (WGS) entry which is preliminary data.</text>
</comment>
<dbReference type="InterPro" id="IPR014777">
    <property type="entry name" value="4pyrrole_Mease_sub1"/>
</dbReference>
<dbReference type="InterPro" id="IPR000878">
    <property type="entry name" value="4pyrrol_Mease"/>
</dbReference>
<keyword evidence="2" id="KW-0169">Cobalamin biosynthesis</keyword>
<evidence type="ECO:0000259" key="6">
    <source>
        <dbReference type="Pfam" id="PF00590"/>
    </source>
</evidence>
<feature type="domain" description="Tetrapyrrole methylase" evidence="6">
    <location>
        <begin position="1"/>
        <end position="72"/>
    </location>
</feature>
<dbReference type="GO" id="GO:0008276">
    <property type="term" value="F:protein methyltransferase activity"/>
    <property type="evidence" value="ECO:0007669"/>
    <property type="project" value="InterPro"/>
</dbReference>
<dbReference type="GO" id="GO:0009236">
    <property type="term" value="P:cobalamin biosynthetic process"/>
    <property type="evidence" value="ECO:0007669"/>
    <property type="project" value="UniProtKB-UniPathway"/>
</dbReference>
<dbReference type="SUPFAM" id="SSF53790">
    <property type="entry name" value="Tetrapyrrole methylase"/>
    <property type="match status" value="1"/>
</dbReference>
<keyword evidence="4" id="KW-0808">Transferase</keyword>
<reference evidence="8" key="1">
    <citation type="submission" date="2012-11" db="EMBL/GenBank/DDBJ databases">
        <authorList>
            <person name="Lucero-Rivera Y.E."/>
            <person name="Tovar-Ramirez D."/>
        </authorList>
    </citation>
    <scope>NUCLEOTIDE SEQUENCE [LARGE SCALE GENOMIC DNA]</scope>
    <source>
        <strain evidence="8">Araruama</strain>
    </source>
</reference>
<dbReference type="CDD" id="cd11644">
    <property type="entry name" value="Precorrin-6Y-MT"/>
    <property type="match status" value="1"/>
</dbReference>
<protein>
    <recommendedName>
        <fullName evidence="6">Tetrapyrrole methylase domain-containing protein</fullName>
    </recommendedName>
</protein>
<dbReference type="GO" id="GO:0032259">
    <property type="term" value="P:methylation"/>
    <property type="evidence" value="ECO:0007669"/>
    <property type="project" value="UniProtKB-KW"/>
</dbReference>
<dbReference type="NCBIfam" id="TIGR02467">
    <property type="entry name" value="CbiE"/>
    <property type="match status" value="1"/>
</dbReference>
<dbReference type="Gene3D" id="3.40.1010.10">
    <property type="entry name" value="Cobalt-precorrin-4 Transmethylase, Domain 1"/>
    <property type="match status" value="1"/>
</dbReference>
<proteinExistence type="predicted"/>
<name>A0A1V1P304_9BACT</name>
<organism evidence="7 8">
    <name type="scientific">Candidatus Magnetoglobus multicellularis str. Araruama</name>
    <dbReference type="NCBI Taxonomy" id="890399"/>
    <lineage>
        <taxon>Bacteria</taxon>
        <taxon>Pseudomonadati</taxon>
        <taxon>Thermodesulfobacteriota</taxon>
        <taxon>Desulfobacteria</taxon>
        <taxon>Desulfobacterales</taxon>
        <taxon>Desulfobacteraceae</taxon>
        <taxon>Candidatus Magnetoglobus</taxon>
    </lineage>
</organism>
<sequence length="79" mass="8999">EISQKLEVLIKENKRITVLGSGDPLFYGIGTYLSKQFGKDKVRIYPNITSVSGAFSRIKESWHDAKVISFHGRFLNKKI</sequence>
<comment type="pathway">
    <text evidence="1">Cofactor biosynthesis; adenosylcobalamin biosynthesis.</text>
</comment>
<feature type="non-terminal residue" evidence="7">
    <location>
        <position position="1"/>
    </location>
</feature>